<dbReference type="KEGG" id="lyj:FKV23_11465"/>
<reference evidence="8 9" key="1">
    <citation type="submission" date="2019-06" db="EMBL/GenBank/DDBJ databases">
        <title>Lysobacter alkalisoli sp. nov. isolated from saline-alkali soil.</title>
        <authorList>
            <person name="Sun J.-Q."/>
            <person name="Xu L."/>
        </authorList>
    </citation>
    <scope>NUCLEOTIDE SEQUENCE [LARGE SCALE GENOMIC DNA]</scope>
    <source>
        <strain evidence="8 9">SJ-36</strain>
    </source>
</reference>
<sequence length="1088" mass="114268">MPAELRGAVSSMKQYRSIEDRSFQGTNRGRGRRARSALSGAIAAALLCGSVGTLAAQEAATYQEQGRLGDADSWRSDEFNADWGLAAIGAHHAYARGLSGRGIRLGVFDSGVDLRHGEFAGKQNNGIRIADILSDGSACTNATALSGPDACFMSDGDTVGIDYFHYTDADREFVQWATEMGYFYDWVPEYLESLAGFSYSEHGTHVAGTMVANRDGSGMHGVGFGAEITSARLFSNSYTDLDALLGWGGESYANGPDSSAVASMYEQMVAQGVRAINHSWGLSREPTTAADMDALYNAPGVAGYFSTYTSPSLQNGLIQVWAAGNDGGNIAGIYATLPRWNPELEQYWLSVVNIAPNGELADSSSICGLSKDWCVTAPGTSIASTIVGGEIEGEVIRDEDGNFIGLEITAENPEYGYGNLTGTSMAAPHVTGALALLMERFPYLDNPQVRDVLLTTATDLGAPGVDEIYGWGLINLEKAIDGPGMLRVDTNVVMDRPAGGAKVWDGLAWDDWRNDISGPGRLTKSGIGWLRLSGDNSFAGLSVEDGVLELDGDNRLSASAEVNGGFFVLNGTLQDTDLAVNRGLASIQGAVTGGMTVIGAQGHLHGTGTLGDTRVAGVIAPGNSVGTLRIDGDYTQLAGSVYEAEVEGGNADLLDISGHADLQGGTVRVLPVAGDYLLGRSYNILSAAGGISGGFDGIDSSAFSPFLAFTLDQGGNIIALDVSRGMALAEVATTHNQHAVAVGADTLAMDHVLAQRVTRLFPAQAMSALDLLSGELHASAQSVLLDSQQHVRESALTRAAAGQGAFAHQDAAGSAAWVEVLRGSGTLDGDGNAARTEYSGNTWLVGYDHRFDSGWRVGVLGGSGRSDMDARERSSKGDITGYRIGAYVGQSWGGFGLRAGLVHDSSEIDVRRDVAFDGLQDRTRAEYDATATQAFVEAGYRIGVGAWEFEPYLQYARIAFDIDGFREDGGVTALQGQSRDGDVGLATAGVRFNVDLKAARQQESWLSLRGGLGYRDASGDLLPSAELAWSGADAFAVHGAPLAGDATVAELGFAARTGATSLLEFGYRGQFGDDGNAHGLSARYSLQF</sequence>
<feature type="active site" description="Charge relay system" evidence="6">
    <location>
        <position position="109"/>
    </location>
</feature>
<dbReference type="PANTHER" id="PTHR43806">
    <property type="entry name" value="PEPTIDASE S8"/>
    <property type="match status" value="1"/>
</dbReference>
<evidence type="ECO:0000256" key="4">
    <source>
        <dbReference type="ARBA" id="ARBA00022801"/>
    </source>
</evidence>
<dbReference type="InterPro" id="IPR050131">
    <property type="entry name" value="Peptidase_S8_subtilisin-like"/>
</dbReference>
<dbReference type="Gene3D" id="3.40.50.200">
    <property type="entry name" value="Peptidase S8/S53 domain"/>
    <property type="match status" value="1"/>
</dbReference>
<proteinExistence type="inferred from homology"/>
<evidence type="ECO:0000256" key="6">
    <source>
        <dbReference type="PROSITE-ProRule" id="PRU01240"/>
    </source>
</evidence>
<dbReference type="SMART" id="SM00869">
    <property type="entry name" value="Autotransporter"/>
    <property type="match status" value="1"/>
</dbReference>
<accession>A0A514BTC2</accession>
<dbReference type="GO" id="GO:0019867">
    <property type="term" value="C:outer membrane"/>
    <property type="evidence" value="ECO:0007669"/>
    <property type="project" value="InterPro"/>
</dbReference>
<dbReference type="InterPro" id="IPR023828">
    <property type="entry name" value="Peptidase_S8_Ser-AS"/>
</dbReference>
<dbReference type="SUPFAM" id="SSF103515">
    <property type="entry name" value="Autotransporter"/>
    <property type="match status" value="1"/>
</dbReference>
<gene>
    <name evidence="8" type="ORF">FKV23_11465</name>
</gene>
<protein>
    <submittedName>
        <fullName evidence="8">S8 family serine peptidase</fullName>
    </submittedName>
</protein>
<evidence type="ECO:0000256" key="3">
    <source>
        <dbReference type="ARBA" id="ARBA00022729"/>
    </source>
</evidence>
<dbReference type="PROSITE" id="PS00137">
    <property type="entry name" value="SUBTILASE_HIS"/>
    <property type="match status" value="1"/>
</dbReference>
<dbReference type="InterPro" id="IPR034061">
    <property type="entry name" value="Peptidases_S8_Autotransporter"/>
</dbReference>
<dbReference type="InterPro" id="IPR000209">
    <property type="entry name" value="Peptidase_S8/S53_dom"/>
</dbReference>
<dbReference type="InterPro" id="IPR005546">
    <property type="entry name" value="Autotransporte_beta"/>
</dbReference>
<dbReference type="GO" id="GO:0004252">
    <property type="term" value="F:serine-type endopeptidase activity"/>
    <property type="evidence" value="ECO:0007669"/>
    <property type="project" value="UniProtKB-UniRule"/>
</dbReference>
<dbReference type="InterPro" id="IPR036852">
    <property type="entry name" value="Peptidase_S8/S53_dom_sf"/>
</dbReference>
<dbReference type="OrthoDB" id="5360469at2"/>
<evidence type="ECO:0000256" key="2">
    <source>
        <dbReference type="ARBA" id="ARBA00022670"/>
    </source>
</evidence>
<evidence type="ECO:0000313" key="8">
    <source>
        <dbReference type="EMBL" id="QDH70626.1"/>
    </source>
</evidence>
<dbReference type="InterPro" id="IPR015500">
    <property type="entry name" value="Peptidase_S8_subtilisin-rel"/>
</dbReference>
<evidence type="ECO:0000256" key="1">
    <source>
        <dbReference type="ARBA" id="ARBA00011073"/>
    </source>
</evidence>
<dbReference type="AlphaFoldDB" id="A0A514BTC2"/>
<dbReference type="PRINTS" id="PR00723">
    <property type="entry name" value="SUBTILISIN"/>
</dbReference>
<dbReference type="SUPFAM" id="SSF52743">
    <property type="entry name" value="Subtilisin-like"/>
    <property type="match status" value="1"/>
</dbReference>
<dbReference type="CDD" id="cd04848">
    <property type="entry name" value="Peptidases_S8_Autotransporter_serine_protease_like"/>
    <property type="match status" value="1"/>
</dbReference>
<evidence type="ECO:0000259" key="7">
    <source>
        <dbReference type="PROSITE" id="PS51208"/>
    </source>
</evidence>
<dbReference type="Proteomes" id="UP000317199">
    <property type="component" value="Chromosome"/>
</dbReference>
<dbReference type="InterPro" id="IPR006315">
    <property type="entry name" value="OM_autotransptr_brl_dom"/>
</dbReference>
<comment type="similarity">
    <text evidence="1 6">Belongs to the peptidase S8 family.</text>
</comment>
<dbReference type="Pfam" id="PF03797">
    <property type="entry name" value="Autotransporter"/>
    <property type="match status" value="1"/>
</dbReference>
<dbReference type="EMBL" id="CP041242">
    <property type="protein sequence ID" value="QDH70626.1"/>
    <property type="molecule type" value="Genomic_DNA"/>
</dbReference>
<keyword evidence="2 6" id="KW-0645">Protease</keyword>
<feature type="active site" description="Charge relay system" evidence="6">
    <location>
        <position position="424"/>
    </location>
</feature>
<dbReference type="PANTHER" id="PTHR43806:SF11">
    <property type="entry name" value="CEREVISIN-RELATED"/>
    <property type="match status" value="1"/>
</dbReference>
<dbReference type="GO" id="GO:0006508">
    <property type="term" value="P:proteolysis"/>
    <property type="evidence" value="ECO:0007669"/>
    <property type="project" value="UniProtKB-KW"/>
</dbReference>
<dbReference type="PROSITE" id="PS51208">
    <property type="entry name" value="AUTOTRANSPORTER"/>
    <property type="match status" value="1"/>
</dbReference>
<organism evidence="8 9">
    <name type="scientific">Marilutibacter alkalisoli</name>
    <dbReference type="NCBI Taxonomy" id="2591633"/>
    <lineage>
        <taxon>Bacteria</taxon>
        <taxon>Pseudomonadati</taxon>
        <taxon>Pseudomonadota</taxon>
        <taxon>Gammaproteobacteria</taxon>
        <taxon>Lysobacterales</taxon>
        <taxon>Lysobacteraceae</taxon>
        <taxon>Marilutibacter</taxon>
    </lineage>
</organism>
<keyword evidence="3" id="KW-0732">Signal</keyword>
<feature type="domain" description="Autotransporter" evidence="7">
    <location>
        <begin position="809"/>
        <end position="1088"/>
    </location>
</feature>
<dbReference type="InterPro" id="IPR036709">
    <property type="entry name" value="Autotransporte_beta_dom_sf"/>
</dbReference>
<keyword evidence="9" id="KW-1185">Reference proteome</keyword>
<keyword evidence="5 6" id="KW-0720">Serine protease</keyword>
<keyword evidence="4 6" id="KW-0378">Hydrolase</keyword>
<dbReference type="Gene3D" id="2.40.128.130">
    <property type="entry name" value="Autotransporter beta-domain"/>
    <property type="match status" value="1"/>
</dbReference>
<dbReference type="InterPro" id="IPR022398">
    <property type="entry name" value="Peptidase_S8_His-AS"/>
</dbReference>
<dbReference type="Pfam" id="PF00082">
    <property type="entry name" value="Peptidase_S8"/>
    <property type="match status" value="1"/>
</dbReference>
<name>A0A514BTC2_9GAMM</name>
<evidence type="ECO:0000313" key="9">
    <source>
        <dbReference type="Proteomes" id="UP000317199"/>
    </source>
</evidence>
<evidence type="ECO:0000256" key="5">
    <source>
        <dbReference type="ARBA" id="ARBA00022825"/>
    </source>
</evidence>
<dbReference type="NCBIfam" id="TIGR01414">
    <property type="entry name" value="autotrans_barl"/>
    <property type="match status" value="1"/>
</dbReference>
<dbReference type="PROSITE" id="PS00138">
    <property type="entry name" value="SUBTILASE_SER"/>
    <property type="match status" value="1"/>
</dbReference>
<dbReference type="PROSITE" id="PS51892">
    <property type="entry name" value="SUBTILASE"/>
    <property type="match status" value="1"/>
</dbReference>
<feature type="active site" description="Charge relay system" evidence="6">
    <location>
        <position position="202"/>
    </location>
</feature>